<gene>
    <name evidence="1" type="ORF">OGM63_27685</name>
</gene>
<protein>
    <submittedName>
        <fullName evidence="1">Uncharacterized protein</fullName>
    </submittedName>
</protein>
<dbReference type="RefSeq" id="WP_263748949.1">
    <property type="nucleotide sequence ID" value="NZ_JAOWRF010000391.1"/>
</dbReference>
<dbReference type="Proteomes" id="UP001526143">
    <property type="component" value="Unassembled WGS sequence"/>
</dbReference>
<sequence length="44" mass="5034">MAWKVDLTERKAAWSLYVELVTRIAVQLLEVDRGKGSRSDELSL</sequence>
<keyword evidence="2" id="KW-1185">Reference proteome</keyword>
<evidence type="ECO:0000313" key="2">
    <source>
        <dbReference type="Proteomes" id="UP001526143"/>
    </source>
</evidence>
<organism evidence="1 2">
    <name type="scientific">Plectonema radiosum NIES-515</name>
    <dbReference type="NCBI Taxonomy" id="2986073"/>
    <lineage>
        <taxon>Bacteria</taxon>
        <taxon>Bacillati</taxon>
        <taxon>Cyanobacteriota</taxon>
        <taxon>Cyanophyceae</taxon>
        <taxon>Oscillatoriophycideae</taxon>
        <taxon>Oscillatoriales</taxon>
        <taxon>Microcoleaceae</taxon>
        <taxon>Plectonema</taxon>
    </lineage>
</organism>
<comment type="caution">
    <text evidence="1">The sequence shown here is derived from an EMBL/GenBank/DDBJ whole genome shotgun (WGS) entry which is preliminary data.</text>
</comment>
<accession>A0ABT3B787</accession>
<evidence type="ECO:0000313" key="1">
    <source>
        <dbReference type="EMBL" id="MCV3217247.1"/>
    </source>
</evidence>
<reference evidence="1 2" key="1">
    <citation type="submission" date="2022-10" db="EMBL/GenBank/DDBJ databases">
        <title>Identification of biosynthetic pathway for the production of the potent trypsin inhibitor radiosumin.</title>
        <authorList>
            <person name="Fewer D.P."/>
            <person name="Delbaje E."/>
            <person name="Ouyang X."/>
            <person name="Agostino P.D."/>
            <person name="Wahlsten M."/>
            <person name="Jokela J."/>
            <person name="Permi P."/>
            <person name="Haapaniemi E."/>
            <person name="Koistinen H."/>
        </authorList>
    </citation>
    <scope>NUCLEOTIDE SEQUENCE [LARGE SCALE GENOMIC DNA]</scope>
    <source>
        <strain evidence="1 2">NIES-515</strain>
    </source>
</reference>
<dbReference type="EMBL" id="JAOWRF010000391">
    <property type="protein sequence ID" value="MCV3217247.1"/>
    <property type="molecule type" value="Genomic_DNA"/>
</dbReference>
<name>A0ABT3B787_9CYAN</name>
<proteinExistence type="predicted"/>